<keyword evidence="6" id="KW-0804">Transcription</keyword>
<dbReference type="NCBIfam" id="TIGR03824">
    <property type="entry name" value="FlgM_jcvi"/>
    <property type="match status" value="1"/>
</dbReference>
<evidence type="ECO:0000256" key="7">
    <source>
        <dbReference type="ARBA" id="ARBA00024739"/>
    </source>
</evidence>
<sequence length="103" mass="10654">MKIDNSAKTIGTVQNTAGSRAPATRSAAPGVKAGSPSSAGESTTVAATAFHSVSGSEPAFNSQKVAEIRQAISEGRFQINPERIADGLISSVREMLGQNRRNP</sequence>
<accession>W0SCF4</accession>
<evidence type="ECO:0000313" key="11">
    <source>
        <dbReference type="EMBL" id="BAO28721.1"/>
    </source>
</evidence>
<evidence type="ECO:0000256" key="2">
    <source>
        <dbReference type="ARBA" id="ARBA00017823"/>
    </source>
</evidence>
<dbReference type="EMBL" id="AP012547">
    <property type="protein sequence ID" value="BAO28721.1"/>
    <property type="molecule type" value="Genomic_DNA"/>
</dbReference>
<protein>
    <recommendedName>
        <fullName evidence="2">Negative regulator of flagellin synthesis</fullName>
    </recommendedName>
    <alternativeName>
        <fullName evidence="8">Anti-sigma-28 factor</fullName>
    </alternativeName>
</protein>
<reference evidence="11 12" key="1">
    <citation type="journal article" date="2014" name="Syst. Appl. Microbiol.">
        <title>Complete genomes of freshwater sulfur oxidizers Sulfuricella denitrificans skB26 and Sulfuritalea hydrogenivorans sk43H: genetic insights into the sulfur oxidation pathway of betaproteobacteria.</title>
        <authorList>
            <person name="Watanabe T."/>
            <person name="Kojima H."/>
            <person name="Fukui M."/>
        </authorList>
    </citation>
    <scope>NUCLEOTIDE SEQUENCE [LARGE SCALE GENOMIC DNA]</scope>
    <source>
        <strain evidence="11">DSM22779</strain>
    </source>
</reference>
<dbReference type="AlphaFoldDB" id="W0SCF4"/>
<keyword evidence="12" id="KW-1185">Reference proteome</keyword>
<dbReference type="Pfam" id="PF04316">
    <property type="entry name" value="FlgM"/>
    <property type="match status" value="1"/>
</dbReference>
<feature type="domain" description="Anti-sigma-28 factor FlgM C-terminal" evidence="10">
    <location>
        <begin position="55"/>
        <end position="89"/>
    </location>
</feature>
<evidence type="ECO:0000256" key="1">
    <source>
        <dbReference type="ARBA" id="ARBA00005322"/>
    </source>
</evidence>
<dbReference type="InterPro" id="IPR007412">
    <property type="entry name" value="FlgM"/>
</dbReference>
<feature type="compositionally biased region" description="Polar residues" evidence="9">
    <location>
        <begin position="1"/>
        <end position="18"/>
    </location>
</feature>
<name>W0SCF4_9PROT</name>
<dbReference type="STRING" id="1223802.SUTH_00915"/>
<dbReference type="GO" id="GO:0044781">
    <property type="term" value="P:bacterial-type flagellum organization"/>
    <property type="evidence" value="ECO:0007669"/>
    <property type="project" value="UniProtKB-KW"/>
</dbReference>
<evidence type="ECO:0000256" key="3">
    <source>
        <dbReference type="ARBA" id="ARBA00022491"/>
    </source>
</evidence>
<dbReference type="InterPro" id="IPR035890">
    <property type="entry name" value="Anti-sigma-28_factor_FlgM_sf"/>
</dbReference>
<dbReference type="Proteomes" id="UP000031637">
    <property type="component" value="Chromosome"/>
</dbReference>
<dbReference type="OrthoDB" id="5298032at2"/>
<comment type="function">
    <text evidence="7">Responsible for the coupling of flagellin expression to flagellar assembly by preventing expression of the flagellin genes when a component of the middle class of proteins is defective. It negatively regulates flagellar genes by inhibiting the activity of FliA by directly binding to FliA.</text>
</comment>
<feature type="region of interest" description="Disordered" evidence="9">
    <location>
        <begin position="1"/>
        <end position="43"/>
    </location>
</feature>
<evidence type="ECO:0000256" key="4">
    <source>
        <dbReference type="ARBA" id="ARBA00022795"/>
    </source>
</evidence>
<evidence type="ECO:0000256" key="5">
    <source>
        <dbReference type="ARBA" id="ARBA00023015"/>
    </source>
</evidence>
<dbReference type="SUPFAM" id="SSF101498">
    <property type="entry name" value="Anti-sigma factor FlgM"/>
    <property type="match status" value="1"/>
</dbReference>
<dbReference type="HOGENOM" id="CLU_149304_1_2_4"/>
<gene>
    <name evidence="11" type="ORF">SUTH_00915</name>
</gene>
<evidence type="ECO:0000259" key="10">
    <source>
        <dbReference type="Pfam" id="PF04316"/>
    </source>
</evidence>
<organism evidence="11 12">
    <name type="scientific">Sulfuritalea hydrogenivorans sk43H</name>
    <dbReference type="NCBI Taxonomy" id="1223802"/>
    <lineage>
        <taxon>Bacteria</taxon>
        <taxon>Pseudomonadati</taxon>
        <taxon>Pseudomonadota</taxon>
        <taxon>Betaproteobacteria</taxon>
        <taxon>Nitrosomonadales</taxon>
        <taxon>Sterolibacteriaceae</taxon>
        <taxon>Sulfuritalea</taxon>
    </lineage>
</organism>
<keyword evidence="3" id="KW-0678">Repressor</keyword>
<evidence type="ECO:0000256" key="9">
    <source>
        <dbReference type="SAM" id="MobiDB-lite"/>
    </source>
</evidence>
<keyword evidence="5" id="KW-0805">Transcription regulation</keyword>
<evidence type="ECO:0000256" key="8">
    <source>
        <dbReference type="ARBA" id="ARBA00030117"/>
    </source>
</evidence>
<proteinExistence type="inferred from homology"/>
<dbReference type="RefSeq" id="WP_041097433.1">
    <property type="nucleotide sequence ID" value="NZ_AP012547.1"/>
</dbReference>
<dbReference type="GO" id="GO:0045892">
    <property type="term" value="P:negative regulation of DNA-templated transcription"/>
    <property type="evidence" value="ECO:0007669"/>
    <property type="project" value="InterPro"/>
</dbReference>
<dbReference type="KEGG" id="shd:SUTH_00915"/>
<evidence type="ECO:0000313" key="12">
    <source>
        <dbReference type="Proteomes" id="UP000031637"/>
    </source>
</evidence>
<evidence type="ECO:0000256" key="6">
    <source>
        <dbReference type="ARBA" id="ARBA00023163"/>
    </source>
</evidence>
<dbReference type="InterPro" id="IPR031316">
    <property type="entry name" value="FlgM_C"/>
</dbReference>
<keyword evidence="4" id="KW-1005">Bacterial flagellum biogenesis</keyword>
<comment type="similarity">
    <text evidence="1">Belongs to the FlgM family.</text>
</comment>